<comment type="caution">
    <text evidence="1">The sequence shown here is derived from an EMBL/GenBank/DDBJ whole genome shotgun (WGS) entry which is preliminary data.</text>
</comment>
<keyword evidence="2" id="KW-1185">Reference proteome</keyword>
<evidence type="ECO:0000313" key="1">
    <source>
        <dbReference type="EMBL" id="MFG6468050.1"/>
    </source>
</evidence>
<dbReference type="RefSeq" id="WP_394385958.1">
    <property type="nucleotide sequence ID" value="NZ_JBIGIB010000004.1"/>
</dbReference>
<sequence length="75" mass="8240">MNNKNNEMNITVGRFLVSPMYQARAGGGFDALVSIRSGRGMASVDRLMRFTPQFISPSAALCYAQVEGLAWARCH</sequence>
<evidence type="ECO:0000313" key="2">
    <source>
        <dbReference type="Proteomes" id="UP001606303"/>
    </source>
</evidence>
<reference evidence="1 2" key="1">
    <citation type="submission" date="2024-08" db="EMBL/GenBank/DDBJ databases">
        <authorList>
            <person name="Lu H."/>
        </authorList>
    </citation>
    <scope>NUCLEOTIDE SEQUENCE [LARGE SCALE GENOMIC DNA]</scope>
    <source>
        <strain evidence="1 2">BYS87W</strain>
    </source>
</reference>
<gene>
    <name evidence="1" type="ORF">ACG01O_15595</name>
</gene>
<protein>
    <submittedName>
        <fullName evidence="1">Uncharacterized protein</fullName>
    </submittedName>
</protein>
<name>A0ABW7H1I9_9BURK</name>
<proteinExistence type="predicted"/>
<dbReference type="Proteomes" id="UP001606303">
    <property type="component" value="Unassembled WGS sequence"/>
</dbReference>
<organism evidence="1 2">
    <name type="scientific">Pelomonas baiyunensis</name>
    <dbReference type="NCBI Taxonomy" id="3299026"/>
    <lineage>
        <taxon>Bacteria</taxon>
        <taxon>Pseudomonadati</taxon>
        <taxon>Pseudomonadota</taxon>
        <taxon>Betaproteobacteria</taxon>
        <taxon>Burkholderiales</taxon>
        <taxon>Sphaerotilaceae</taxon>
        <taxon>Roseateles</taxon>
    </lineage>
</organism>
<dbReference type="EMBL" id="JBIGIB010000004">
    <property type="protein sequence ID" value="MFG6468050.1"/>
    <property type="molecule type" value="Genomic_DNA"/>
</dbReference>
<accession>A0ABW7H1I9</accession>